<feature type="transmembrane region" description="Helical" evidence="5">
    <location>
        <begin position="31"/>
        <end position="48"/>
    </location>
</feature>
<dbReference type="HAMAP" id="MF_00010">
    <property type="entry name" value="UPF0060"/>
    <property type="match status" value="1"/>
</dbReference>
<evidence type="ECO:0000313" key="7">
    <source>
        <dbReference type="Proteomes" id="UP000611723"/>
    </source>
</evidence>
<dbReference type="PANTHER" id="PTHR36116">
    <property type="entry name" value="UPF0060 MEMBRANE PROTEIN YNFA"/>
    <property type="match status" value="1"/>
</dbReference>
<keyword evidence="4 5" id="KW-0472">Membrane</keyword>
<evidence type="ECO:0000256" key="4">
    <source>
        <dbReference type="ARBA" id="ARBA00023136"/>
    </source>
</evidence>
<comment type="caution">
    <text evidence="6">The sequence shown here is derived from an EMBL/GenBank/DDBJ whole genome shotgun (WGS) entry which is preliminary data.</text>
</comment>
<dbReference type="InterPro" id="IPR037185">
    <property type="entry name" value="EmrE-like"/>
</dbReference>
<sequence>MKDILLFLSAAVCEIFGCYTFWLYLRLNKSIYWVIPGILSLMVFAFLLTKVQSEFAGRAYAVYGGIYIVSSLSWLYFVENIPPDKWDIIGASVCIIGAMIILFMPR</sequence>
<organism evidence="6 7">
    <name type="scientific">Marivirga aurantiaca</name>
    <dbReference type="NCBI Taxonomy" id="2802615"/>
    <lineage>
        <taxon>Bacteria</taxon>
        <taxon>Pseudomonadati</taxon>
        <taxon>Bacteroidota</taxon>
        <taxon>Cytophagia</taxon>
        <taxon>Cytophagales</taxon>
        <taxon>Marivirgaceae</taxon>
        <taxon>Marivirga</taxon>
    </lineage>
</organism>
<evidence type="ECO:0000256" key="2">
    <source>
        <dbReference type="ARBA" id="ARBA00022692"/>
    </source>
</evidence>
<protein>
    <submittedName>
        <fullName evidence="6">YnfA family protein</fullName>
    </submittedName>
</protein>
<accession>A0A934WYR8</accession>
<feature type="transmembrane region" description="Helical" evidence="5">
    <location>
        <begin position="88"/>
        <end position="105"/>
    </location>
</feature>
<gene>
    <name evidence="6" type="ORF">JKA74_09980</name>
</gene>
<comment type="subcellular location">
    <subcellularLocation>
        <location evidence="5">Cell membrane</location>
        <topology evidence="5">Multi-pass membrane protein</topology>
    </subcellularLocation>
</comment>
<dbReference type="SUPFAM" id="SSF103481">
    <property type="entry name" value="Multidrug resistance efflux transporter EmrE"/>
    <property type="match status" value="1"/>
</dbReference>
<dbReference type="GO" id="GO:0005886">
    <property type="term" value="C:plasma membrane"/>
    <property type="evidence" value="ECO:0007669"/>
    <property type="project" value="UniProtKB-SubCell"/>
</dbReference>
<dbReference type="EMBL" id="JAEQBW010000003">
    <property type="protein sequence ID" value="MBK6265367.1"/>
    <property type="molecule type" value="Genomic_DNA"/>
</dbReference>
<evidence type="ECO:0000256" key="1">
    <source>
        <dbReference type="ARBA" id="ARBA00022475"/>
    </source>
</evidence>
<keyword evidence="1 5" id="KW-1003">Cell membrane</keyword>
<name>A0A934WYR8_9BACT</name>
<evidence type="ECO:0000256" key="5">
    <source>
        <dbReference type="HAMAP-Rule" id="MF_00010"/>
    </source>
</evidence>
<keyword evidence="3 5" id="KW-1133">Transmembrane helix</keyword>
<proteinExistence type="inferred from homology"/>
<dbReference type="InterPro" id="IPR003844">
    <property type="entry name" value="UPF0060"/>
</dbReference>
<feature type="transmembrane region" description="Helical" evidence="5">
    <location>
        <begin position="60"/>
        <end position="76"/>
    </location>
</feature>
<keyword evidence="7" id="KW-1185">Reference proteome</keyword>
<dbReference type="Pfam" id="PF02694">
    <property type="entry name" value="UPF0060"/>
    <property type="match status" value="1"/>
</dbReference>
<keyword evidence="2 5" id="KW-0812">Transmembrane</keyword>
<reference evidence="6" key="1">
    <citation type="submission" date="2021-01" db="EMBL/GenBank/DDBJ databases">
        <title>Marivirga aurantiaca sp. nov., isolated from intertidal surface sediments.</title>
        <authorList>
            <person name="Zhang M."/>
        </authorList>
    </citation>
    <scope>NUCLEOTIDE SEQUENCE</scope>
    <source>
        <strain evidence="6">S37H4</strain>
    </source>
</reference>
<dbReference type="PANTHER" id="PTHR36116:SF1">
    <property type="entry name" value="UPF0060 MEMBRANE PROTEIN YNFA"/>
    <property type="match status" value="1"/>
</dbReference>
<dbReference type="AlphaFoldDB" id="A0A934WYR8"/>
<feature type="transmembrane region" description="Helical" evidence="5">
    <location>
        <begin position="5"/>
        <end position="25"/>
    </location>
</feature>
<dbReference type="RefSeq" id="WP_201431032.1">
    <property type="nucleotide sequence ID" value="NZ_JAEQBW010000003.1"/>
</dbReference>
<dbReference type="NCBIfam" id="NF002586">
    <property type="entry name" value="PRK02237.1"/>
    <property type="match status" value="1"/>
</dbReference>
<dbReference type="Proteomes" id="UP000611723">
    <property type="component" value="Unassembled WGS sequence"/>
</dbReference>
<evidence type="ECO:0000313" key="6">
    <source>
        <dbReference type="EMBL" id="MBK6265367.1"/>
    </source>
</evidence>
<evidence type="ECO:0000256" key="3">
    <source>
        <dbReference type="ARBA" id="ARBA00022989"/>
    </source>
</evidence>
<comment type="similarity">
    <text evidence="5">Belongs to the UPF0060 family.</text>
</comment>